<feature type="non-terminal residue" evidence="1">
    <location>
        <position position="80"/>
    </location>
</feature>
<accession>A0A3D3QYG3</accession>
<dbReference type="Proteomes" id="UP000263642">
    <property type="component" value="Unassembled WGS sequence"/>
</dbReference>
<gene>
    <name evidence="1" type="ORF">DIT97_00560</name>
</gene>
<dbReference type="AlphaFoldDB" id="A0A3D3QYG3"/>
<reference evidence="1 2" key="1">
    <citation type="journal article" date="2018" name="Nat. Biotechnol.">
        <title>A standardized bacterial taxonomy based on genome phylogeny substantially revises the tree of life.</title>
        <authorList>
            <person name="Parks D.H."/>
            <person name="Chuvochina M."/>
            <person name="Waite D.W."/>
            <person name="Rinke C."/>
            <person name="Skarshewski A."/>
            <person name="Chaumeil P.A."/>
            <person name="Hugenholtz P."/>
        </authorList>
    </citation>
    <scope>NUCLEOTIDE SEQUENCE [LARGE SCALE GENOMIC DNA]</scope>
    <source>
        <strain evidence="1">UBA9375</strain>
    </source>
</reference>
<proteinExistence type="predicted"/>
<comment type="caution">
    <text evidence="1">The sequence shown here is derived from an EMBL/GenBank/DDBJ whole genome shotgun (WGS) entry which is preliminary data.</text>
</comment>
<sequence length="80" mass="9048">MRTEDHATIRIDQIKAEIEYAAMILKIGGTSSWCGLINGGVRFKTSELVEGANLFLARARGIEFQENDFFFGVFRMECLN</sequence>
<name>A0A3D3QYG3_9PLAN</name>
<evidence type="ECO:0000313" key="2">
    <source>
        <dbReference type="Proteomes" id="UP000263642"/>
    </source>
</evidence>
<dbReference type="EMBL" id="DQAY01000008">
    <property type="protein sequence ID" value="HCO21621.1"/>
    <property type="molecule type" value="Genomic_DNA"/>
</dbReference>
<evidence type="ECO:0000313" key="1">
    <source>
        <dbReference type="EMBL" id="HCO21621.1"/>
    </source>
</evidence>
<protein>
    <submittedName>
        <fullName evidence="1">Uncharacterized protein</fullName>
    </submittedName>
</protein>
<organism evidence="1 2">
    <name type="scientific">Gimesia maris</name>
    <dbReference type="NCBI Taxonomy" id="122"/>
    <lineage>
        <taxon>Bacteria</taxon>
        <taxon>Pseudomonadati</taxon>
        <taxon>Planctomycetota</taxon>
        <taxon>Planctomycetia</taxon>
        <taxon>Planctomycetales</taxon>
        <taxon>Planctomycetaceae</taxon>
        <taxon>Gimesia</taxon>
    </lineage>
</organism>